<comment type="caution">
    <text evidence="2">The sequence shown here is derived from an EMBL/GenBank/DDBJ whole genome shotgun (WGS) entry which is preliminary data.</text>
</comment>
<dbReference type="RefSeq" id="WP_317794109.1">
    <property type="nucleotide sequence ID" value="NZ_AP028461.1"/>
</dbReference>
<feature type="region of interest" description="Disordered" evidence="1">
    <location>
        <begin position="297"/>
        <end position="322"/>
    </location>
</feature>
<evidence type="ECO:0000313" key="2">
    <source>
        <dbReference type="EMBL" id="MFD1374292.1"/>
    </source>
</evidence>
<reference evidence="3" key="1">
    <citation type="journal article" date="2019" name="Int. J. Syst. Evol. Microbiol.">
        <title>The Global Catalogue of Microorganisms (GCM) 10K type strain sequencing project: providing services to taxonomists for standard genome sequencing and annotation.</title>
        <authorList>
            <consortium name="The Broad Institute Genomics Platform"/>
            <consortium name="The Broad Institute Genome Sequencing Center for Infectious Disease"/>
            <person name="Wu L."/>
            <person name="Ma J."/>
        </authorList>
    </citation>
    <scope>NUCLEOTIDE SEQUENCE [LARGE SCALE GENOMIC DNA]</scope>
    <source>
        <strain evidence="3">CCM 7526</strain>
    </source>
</reference>
<keyword evidence="3" id="KW-1185">Reference proteome</keyword>
<dbReference type="EMBL" id="JBHTMK010000079">
    <property type="protein sequence ID" value="MFD1374292.1"/>
    <property type="molecule type" value="Genomic_DNA"/>
</dbReference>
<evidence type="ECO:0008006" key="4">
    <source>
        <dbReference type="Google" id="ProtNLM"/>
    </source>
</evidence>
<accession>A0ABW4AY30</accession>
<gene>
    <name evidence="2" type="ORF">ACFQ5G_53950</name>
</gene>
<dbReference type="Proteomes" id="UP001597183">
    <property type="component" value="Unassembled WGS sequence"/>
</dbReference>
<evidence type="ECO:0000313" key="3">
    <source>
        <dbReference type="Proteomes" id="UP001597183"/>
    </source>
</evidence>
<organism evidence="2 3">
    <name type="scientific">Actinoplanes sichuanensis</name>
    <dbReference type="NCBI Taxonomy" id="512349"/>
    <lineage>
        <taxon>Bacteria</taxon>
        <taxon>Bacillati</taxon>
        <taxon>Actinomycetota</taxon>
        <taxon>Actinomycetes</taxon>
        <taxon>Micromonosporales</taxon>
        <taxon>Micromonosporaceae</taxon>
        <taxon>Actinoplanes</taxon>
    </lineage>
</organism>
<evidence type="ECO:0000256" key="1">
    <source>
        <dbReference type="SAM" id="MobiDB-lite"/>
    </source>
</evidence>
<sequence>MNTAIKLGGFGIGLAAVFTAALGLGSLFPAPAPTTPAAHGGGHTDTTPEQNTPAAVLPAGLQIGQDGYRLTPLSGNLSTGTPQPFRFQITGPDDRPVTDYTTSHDKDLHLIVVRRDLSGFQHVHPELGGDGVWSIPLAVAAAGQYRVFADFQPAGHDGLTLGADVPAAGDYQPAPLPATARSTTVDGYTVTLTGDLNPGASSKLTLSVSKDGEPVTDLQPYLGAYGHLVALRDGDLAYLHVHPDGTPGDGRTTAGPDVAFHAEVPSAGAYRLYLDFQHDGKVRTAEFTAVAGAATGVPSATPPAASAAPSPSGHGADGHTHD</sequence>
<protein>
    <recommendedName>
        <fullName evidence="4">Secreted protein</fullName>
    </recommendedName>
</protein>
<feature type="compositionally biased region" description="Low complexity" evidence="1">
    <location>
        <begin position="297"/>
        <end position="314"/>
    </location>
</feature>
<proteinExistence type="predicted"/>
<name>A0ABW4AY30_9ACTN</name>